<comment type="caution">
    <text evidence="2">The sequence shown here is derived from an EMBL/GenBank/DDBJ whole genome shotgun (WGS) entry which is preliminary data.</text>
</comment>
<keyword evidence="3" id="KW-1185">Reference proteome</keyword>
<feature type="signal peptide" evidence="1">
    <location>
        <begin position="1"/>
        <end position="21"/>
    </location>
</feature>
<keyword evidence="1" id="KW-0732">Signal</keyword>
<dbReference type="EMBL" id="WMIG01000002">
    <property type="protein sequence ID" value="MTH59164.1"/>
    <property type="molecule type" value="Genomic_DNA"/>
</dbReference>
<protein>
    <submittedName>
        <fullName evidence="2">Uncharacterized protein</fullName>
    </submittedName>
</protein>
<evidence type="ECO:0000313" key="3">
    <source>
        <dbReference type="Proteomes" id="UP000449846"/>
    </source>
</evidence>
<organism evidence="2 3">
    <name type="scientific">Paracoccus litorisediminis</name>
    <dbReference type="NCBI Taxonomy" id="2006130"/>
    <lineage>
        <taxon>Bacteria</taxon>
        <taxon>Pseudomonadati</taxon>
        <taxon>Pseudomonadota</taxon>
        <taxon>Alphaproteobacteria</taxon>
        <taxon>Rhodobacterales</taxon>
        <taxon>Paracoccaceae</taxon>
        <taxon>Paracoccus</taxon>
    </lineage>
</organism>
<proteinExistence type="predicted"/>
<evidence type="ECO:0000256" key="1">
    <source>
        <dbReference type="SAM" id="SignalP"/>
    </source>
</evidence>
<dbReference type="Proteomes" id="UP000449846">
    <property type="component" value="Unassembled WGS sequence"/>
</dbReference>
<sequence>MKFMIVGTAILAGAVALPVIAQTNLELAAKIIGNGVEPASEVLPEYGYDNVRGQYWWNAAEKDCVYASTPGSGAPPLVRARPTVCGMAMRAMATPVKVCRVGAGAAAEGFCGRSMAGR</sequence>
<evidence type="ECO:0000313" key="2">
    <source>
        <dbReference type="EMBL" id="MTH59164.1"/>
    </source>
</evidence>
<name>A0A844HL49_9RHOB</name>
<reference evidence="2 3" key="1">
    <citation type="submission" date="2019-11" db="EMBL/GenBank/DDBJ databases">
        <authorList>
            <person name="Dong K."/>
        </authorList>
    </citation>
    <scope>NUCLEOTIDE SEQUENCE [LARGE SCALE GENOMIC DNA]</scope>
    <source>
        <strain evidence="2 3">NBRC 112902</strain>
    </source>
</reference>
<dbReference type="OrthoDB" id="594865at2"/>
<feature type="chain" id="PRO_5032715929" evidence="1">
    <location>
        <begin position="22"/>
        <end position="118"/>
    </location>
</feature>
<gene>
    <name evidence="2" type="ORF">GL300_08050</name>
</gene>
<dbReference type="AlphaFoldDB" id="A0A844HL49"/>
<accession>A0A844HL49</accession>
<dbReference type="RefSeq" id="WP_155039077.1">
    <property type="nucleotide sequence ID" value="NZ_JBHGCD010000002.1"/>
</dbReference>